<dbReference type="PANTHER" id="PTHR11008:SF32">
    <property type="entry name" value="CIRCADIAN CLOCK-CONTROLLED PROTEIN DAYWAKE-RELATED"/>
    <property type="match status" value="1"/>
</dbReference>
<dbReference type="InterPro" id="IPR010562">
    <property type="entry name" value="Haemolymph_juvenile_hormone-bd"/>
</dbReference>
<evidence type="ECO:0000313" key="2">
    <source>
        <dbReference type="Proteomes" id="UP000053268"/>
    </source>
</evidence>
<dbReference type="GO" id="GO:0005615">
    <property type="term" value="C:extracellular space"/>
    <property type="evidence" value="ECO:0007669"/>
    <property type="project" value="TreeGrafter"/>
</dbReference>
<dbReference type="PANTHER" id="PTHR11008">
    <property type="entry name" value="PROTEIN TAKEOUT-LIKE PROTEIN"/>
    <property type="match status" value="1"/>
</dbReference>
<dbReference type="EMBL" id="KQ459597">
    <property type="protein sequence ID" value="KPI94749.1"/>
    <property type="molecule type" value="Genomic_DNA"/>
</dbReference>
<keyword evidence="2" id="KW-1185">Reference proteome</keyword>
<reference evidence="1 2" key="1">
    <citation type="journal article" date="2015" name="Nat. Commun.">
        <title>Outbred genome sequencing and CRISPR/Cas9 gene editing in butterflies.</title>
        <authorList>
            <person name="Li X."/>
            <person name="Fan D."/>
            <person name="Zhang W."/>
            <person name="Liu G."/>
            <person name="Zhang L."/>
            <person name="Zhao L."/>
            <person name="Fang X."/>
            <person name="Chen L."/>
            <person name="Dong Y."/>
            <person name="Chen Y."/>
            <person name="Ding Y."/>
            <person name="Zhao R."/>
            <person name="Feng M."/>
            <person name="Zhu Y."/>
            <person name="Feng Y."/>
            <person name="Jiang X."/>
            <person name="Zhu D."/>
            <person name="Xiang H."/>
            <person name="Feng X."/>
            <person name="Li S."/>
            <person name="Wang J."/>
            <person name="Zhang G."/>
            <person name="Kronforst M.R."/>
            <person name="Wang W."/>
        </authorList>
    </citation>
    <scope>NUCLEOTIDE SEQUENCE [LARGE SCALE GENOMIC DNA]</scope>
    <source>
        <strain evidence="1">Ya'a_city_454_Px</strain>
        <tissue evidence="1">Whole body</tissue>
    </source>
</reference>
<protein>
    <submittedName>
        <fullName evidence="1">Circadian clock-controlled protein</fullName>
    </submittedName>
</protein>
<dbReference type="Pfam" id="PF06585">
    <property type="entry name" value="JHBP"/>
    <property type="match status" value="1"/>
</dbReference>
<sequence length="244" mass="28398">MPGFVCVAFIHYRWCDQTPAVKSVVPFIKACNLNDEDCLLTANMQIAYPYIADGIPEIGVPRMDPMNFENITMWAEQNNFRFMLPYLQIRGGRRCRVVEFRQLRDQSAIKLIVDCPMIGTGTYKFNGKMLIFDIDKEGDFRMQTNSMRTTITAKFEKVFINGKNYWKLLTYEFFSEPRESMNIDLAGLFSGDLEQVQPMMNVFNKDMTTIWQVGEPIENGIAKNVFNTLKIFFNRVPIDEFLQH</sequence>
<dbReference type="Proteomes" id="UP000053268">
    <property type="component" value="Unassembled WGS sequence"/>
</dbReference>
<proteinExistence type="predicted"/>
<dbReference type="SMART" id="SM00700">
    <property type="entry name" value="JHBP"/>
    <property type="match status" value="1"/>
</dbReference>
<accession>A0A194PPT8</accession>
<dbReference type="AlphaFoldDB" id="A0A194PPT8"/>
<name>A0A194PPT8_PAPXU</name>
<evidence type="ECO:0000313" key="1">
    <source>
        <dbReference type="EMBL" id="KPI94749.1"/>
    </source>
</evidence>
<organism evidence="1 2">
    <name type="scientific">Papilio xuthus</name>
    <name type="common">Asian swallowtail butterfly</name>
    <dbReference type="NCBI Taxonomy" id="66420"/>
    <lineage>
        <taxon>Eukaryota</taxon>
        <taxon>Metazoa</taxon>
        <taxon>Ecdysozoa</taxon>
        <taxon>Arthropoda</taxon>
        <taxon>Hexapoda</taxon>
        <taxon>Insecta</taxon>
        <taxon>Pterygota</taxon>
        <taxon>Neoptera</taxon>
        <taxon>Endopterygota</taxon>
        <taxon>Lepidoptera</taxon>
        <taxon>Glossata</taxon>
        <taxon>Ditrysia</taxon>
        <taxon>Papilionoidea</taxon>
        <taxon>Papilionidae</taxon>
        <taxon>Papilioninae</taxon>
        <taxon>Papilio</taxon>
    </lineage>
</organism>
<dbReference type="InterPro" id="IPR038606">
    <property type="entry name" value="To_sf"/>
</dbReference>
<gene>
    <name evidence="1" type="ORF">RR46_11753</name>
</gene>
<dbReference type="Gene3D" id="3.15.10.30">
    <property type="entry name" value="Haemolymph juvenile hormone binding protein"/>
    <property type="match status" value="1"/>
</dbReference>